<dbReference type="InterPro" id="IPR006127">
    <property type="entry name" value="ZnuA-like"/>
</dbReference>
<dbReference type="Pfam" id="PF01297">
    <property type="entry name" value="ZnuA"/>
    <property type="match status" value="1"/>
</dbReference>
<accession>A0ABS4K323</accession>
<name>A0ABS4K323_9CLOT</name>
<protein>
    <submittedName>
        <fullName evidence="5">Zinc transport system substrate-binding protein</fullName>
    </submittedName>
</protein>
<comment type="caution">
    <text evidence="5">The sequence shown here is derived from an EMBL/GenBank/DDBJ whole genome shotgun (WGS) entry which is preliminary data.</text>
</comment>
<dbReference type="InterPro" id="IPR006129">
    <property type="entry name" value="AdhesinB"/>
</dbReference>
<proteinExistence type="inferred from homology"/>
<evidence type="ECO:0000313" key="6">
    <source>
        <dbReference type="Proteomes" id="UP001519308"/>
    </source>
</evidence>
<dbReference type="PROSITE" id="PS51257">
    <property type="entry name" value="PROKAR_LIPOPROTEIN"/>
    <property type="match status" value="1"/>
</dbReference>
<dbReference type="PANTHER" id="PTHR42953:SF3">
    <property type="entry name" value="HIGH-AFFINITY ZINC UPTAKE SYSTEM PROTEIN ZNUA"/>
    <property type="match status" value="1"/>
</dbReference>
<dbReference type="Proteomes" id="UP001519308">
    <property type="component" value="Unassembled WGS sequence"/>
</dbReference>
<keyword evidence="2 4" id="KW-0813">Transport</keyword>
<sequence>MKKRIITSMLAVMLTVTLTGCSKENTVKTSSESNKVKIVTSFYGMKALVEEIGKDKVEIHNVVPEGTEPHDFEPKAKDMINIEKGNIFVINGAGMEGWSEKVLKSVNNSNLEVVDASKGIELISAKDHEEEVEEDHDHGEYDPHTWLGIETAKIQGKNIMEALVKADPGNKTYYEENYKTFEGAMNDILNTYKPKFNEVSNKKFITGHATFGYLCRDLGLEQNSIEDVFAEGEPSPKKLEELVKYVKQNNVKVIFTETLVSPEISETLAREVKGKTEKIYTLHSNEDNKTFVEAMKYNVETIYNSLK</sequence>
<reference evidence="5 6" key="1">
    <citation type="submission" date="2021-03" db="EMBL/GenBank/DDBJ databases">
        <title>Genomic Encyclopedia of Type Strains, Phase IV (KMG-IV): sequencing the most valuable type-strain genomes for metagenomic binning, comparative biology and taxonomic classification.</title>
        <authorList>
            <person name="Goeker M."/>
        </authorList>
    </citation>
    <scope>NUCLEOTIDE SEQUENCE [LARGE SCALE GENOMIC DNA]</scope>
    <source>
        <strain evidence="5 6">DSM 28650</strain>
    </source>
</reference>
<keyword evidence="6" id="KW-1185">Reference proteome</keyword>
<dbReference type="RefSeq" id="WP_021282795.1">
    <property type="nucleotide sequence ID" value="NZ_JAGGLL010000014.1"/>
</dbReference>
<gene>
    <name evidence="5" type="ORF">J2Z44_001994</name>
</gene>
<evidence type="ECO:0000256" key="1">
    <source>
        <dbReference type="ARBA" id="ARBA00011028"/>
    </source>
</evidence>
<evidence type="ECO:0000256" key="2">
    <source>
        <dbReference type="ARBA" id="ARBA00022448"/>
    </source>
</evidence>
<dbReference type="PRINTS" id="PR00690">
    <property type="entry name" value="ADHESNFAMILY"/>
</dbReference>
<dbReference type="InterPro" id="IPR050492">
    <property type="entry name" value="Bact_metal-bind_prot9"/>
</dbReference>
<keyword evidence="3" id="KW-0732">Signal</keyword>
<dbReference type="PRINTS" id="PR00691">
    <property type="entry name" value="ADHESINB"/>
</dbReference>
<comment type="similarity">
    <text evidence="1 4">Belongs to the bacterial solute-binding protein 9 family.</text>
</comment>
<dbReference type="PANTHER" id="PTHR42953">
    <property type="entry name" value="HIGH-AFFINITY ZINC UPTAKE SYSTEM PROTEIN ZNUA-RELATED"/>
    <property type="match status" value="1"/>
</dbReference>
<dbReference type="EMBL" id="JAGGLL010000014">
    <property type="protein sequence ID" value="MBP2022193.1"/>
    <property type="molecule type" value="Genomic_DNA"/>
</dbReference>
<evidence type="ECO:0000313" key="5">
    <source>
        <dbReference type="EMBL" id="MBP2022193.1"/>
    </source>
</evidence>
<dbReference type="SUPFAM" id="SSF53807">
    <property type="entry name" value="Helical backbone' metal receptor"/>
    <property type="match status" value="1"/>
</dbReference>
<organism evidence="5 6">
    <name type="scientific">Clostridium punense</name>
    <dbReference type="NCBI Taxonomy" id="1054297"/>
    <lineage>
        <taxon>Bacteria</taxon>
        <taxon>Bacillati</taxon>
        <taxon>Bacillota</taxon>
        <taxon>Clostridia</taxon>
        <taxon>Eubacteriales</taxon>
        <taxon>Clostridiaceae</taxon>
        <taxon>Clostridium</taxon>
    </lineage>
</organism>
<dbReference type="Gene3D" id="3.40.50.1980">
    <property type="entry name" value="Nitrogenase molybdenum iron protein domain"/>
    <property type="match status" value="2"/>
</dbReference>
<dbReference type="InterPro" id="IPR006128">
    <property type="entry name" value="Lipoprotein_PsaA-like"/>
</dbReference>
<evidence type="ECO:0000256" key="4">
    <source>
        <dbReference type="RuleBase" id="RU003512"/>
    </source>
</evidence>
<evidence type="ECO:0000256" key="3">
    <source>
        <dbReference type="ARBA" id="ARBA00022729"/>
    </source>
</evidence>